<dbReference type="AlphaFoldDB" id="A0A497ZMW9"/>
<evidence type="ECO:0008006" key="4">
    <source>
        <dbReference type="Google" id="ProtNLM"/>
    </source>
</evidence>
<dbReference type="RefSeq" id="WP_010440331.1">
    <property type="nucleotide sequence ID" value="NZ_AEYW01000006.1"/>
</dbReference>
<accession>A0A497ZMW9</accession>
<dbReference type="OrthoDB" id="7704378at2"/>
<feature type="signal peptide" evidence="1">
    <location>
        <begin position="1"/>
        <end position="18"/>
    </location>
</feature>
<dbReference type="EMBL" id="RCCT01000001">
    <property type="protein sequence ID" value="RLK10768.1"/>
    <property type="molecule type" value="Genomic_DNA"/>
</dbReference>
<keyword evidence="1" id="KW-0732">Signal</keyword>
<keyword evidence="3" id="KW-1185">Reference proteome</keyword>
<sequence>MNALSLALALVLCGPAFAQRQTFPPVDQAEQDPTLLKFRSDLLAKIEARDTEAVVAASCPDIYLSHGSNGGPDEFRINLTVPPDQLSEEFRDEADELRESYWTDLYETLSQPGYFDEQGEFWMPTHWQIALPASLDPFTAYFVAAEQVTLRQSPSRGGPIVGLISHEVVIVPDYQTDETYQKIRLTDGTTGYMHGDFLTSMVGYRAALVKSEAGDWQLCTFVTGD</sequence>
<dbReference type="Gene3D" id="2.30.30.40">
    <property type="entry name" value="SH3 Domains"/>
    <property type="match status" value="1"/>
</dbReference>
<evidence type="ECO:0000313" key="2">
    <source>
        <dbReference type="EMBL" id="RLK10768.1"/>
    </source>
</evidence>
<gene>
    <name evidence="2" type="ORF">CLV75_0754</name>
</gene>
<dbReference type="STRING" id="981384.GCA_000192475_03423"/>
<proteinExistence type="predicted"/>
<evidence type="ECO:0000256" key="1">
    <source>
        <dbReference type="SAM" id="SignalP"/>
    </source>
</evidence>
<comment type="caution">
    <text evidence="2">The sequence shown here is derived from an EMBL/GenBank/DDBJ whole genome shotgun (WGS) entry which is preliminary data.</text>
</comment>
<protein>
    <recommendedName>
        <fullName evidence="4">SH3 domain-containing protein</fullName>
    </recommendedName>
</protein>
<organism evidence="2 3">
    <name type="scientific">Ruegeria conchae</name>
    <dbReference type="NCBI Taxonomy" id="981384"/>
    <lineage>
        <taxon>Bacteria</taxon>
        <taxon>Pseudomonadati</taxon>
        <taxon>Pseudomonadota</taxon>
        <taxon>Alphaproteobacteria</taxon>
        <taxon>Rhodobacterales</taxon>
        <taxon>Roseobacteraceae</taxon>
        <taxon>Ruegeria</taxon>
    </lineage>
</organism>
<evidence type="ECO:0000313" key="3">
    <source>
        <dbReference type="Proteomes" id="UP000271700"/>
    </source>
</evidence>
<dbReference type="Proteomes" id="UP000271700">
    <property type="component" value="Unassembled WGS sequence"/>
</dbReference>
<name>A0A497ZMW9_9RHOB</name>
<feature type="chain" id="PRO_5019830718" description="SH3 domain-containing protein" evidence="1">
    <location>
        <begin position="19"/>
        <end position="225"/>
    </location>
</feature>
<reference evidence="2 3" key="1">
    <citation type="submission" date="2018-10" db="EMBL/GenBank/DDBJ databases">
        <title>Genomic Encyclopedia of Archaeal and Bacterial Type Strains, Phase II (KMG-II): from individual species to whole genera.</title>
        <authorList>
            <person name="Goeker M."/>
        </authorList>
    </citation>
    <scope>NUCLEOTIDE SEQUENCE [LARGE SCALE GENOMIC DNA]</scope>
    <source>
        <strain evidence="2 3">DSM 29317</strain>
    </source>
</reference>